<accession>A0A8B3DJF7</accession>
<dbReference type="Proteomes" id="UP000253437">
    <property type="component" value="Unassembled WGS sequence"/>
</dbReference>
<feature type="non-terminal residue" evidence="2">
    <location>
        <position position="1"/>
    </location>
</feature>
<evidence type="ECO:0000256" key="1">
    <source>
        <dbReference type="SAM" id="MobiDB-lite"/>
    </source>
</evidence>
<feature type="region of interest" description="Disordered" evidence="1">
    <location>
        <begin position="1"/>
        <end position="37"/>
    </location>
</feature>
<name>A0A8B3DJF7_VIBHA</name>
<gene>
    <name evidence="2" type="ORF">DS957_021605</name>
</gene>
<sequence length="62" mass="7272">LDEQKGQPMQAQAQPEKTHQDDPEFRRLEAVESARDPSFLIRAQMQLQAQQKQPPQQSNKEW</sequence>
<protein>
    <submittedName>
        <fullName evidence="2">Uncharacterized protein</fullName>
    </submittedName>
</protein>
<proteinExistence type="predicted"/>
<dbReference type="AlphaFoldDB" id="A0A8B3DJF7"/>
<comment type="caution">
    <text evidence="2">The sequence shown here is derived from an EMBL/GenBank/DDBJ whole genome shotgun (WGS) entry which is preliminary data.</text>
</comment>
<evidence type="ECO:0000313" key="2">
    <source>
        <dbReference type="EMBL" id="RIW06706.1"/>
    </source>
</evidence>
<feature type="compositionally biased region" description="Basic and acidic residues" evidence="1">
    <location>
        <begin position="16"/>
        <end position="35"/>
    </location>
</feature>
<evidence type="ECO:0000313" key="3">
    <source>
        <dbReference type="Proteomes" id="UP000253437"/>
    </source>
</evidence>
<dbReference type="EMBL" id="QOUW02000116">
    <property type="protein sequence ID" value="RIW06706.1"/>
    <property type="molecule type" value="Genomic_DNA"/>
</dbReference>
<organism evidence="2 3">
    <name type="scientific">Vibrio harveyi</name>
    <name type="common">Beneckea harveyi</name>
    <dbReference type="NCBI Taxonomy" id="669"/>
    <lineage>
        <taxon>Bacteria</taxon>
        <taxon>Pseudomonadati</taxon>
        <taxon>Pseudomonadota</taxon>
        <taxon>Gammaproteobacteria</taxon>
        <taxon>Vibrionales</taxon>
        <taxon>Vibrionaceae</taxon>
        <taxon>Vibrio</taxon>
    </lineage>
</organism>
<reference evidence="2 3" key="1">
    <citation type="submission" date="2018-08" db="EMBL/GenBank/DDBJ databases">
        <title>Vibrio harveyi strains pathogenic to white snook Centropomus viridis Lockington (1877) and potential probiotic bacteria.</title>
        <authorList>
            <person name="Soto-Rodriguez S."/>
            <person name="Gomez-Gil B."/>
            <person name="Lozano-Olvera R."/>
        </authorList>
    </citation>
    <scope>NUCLEOTIDE SEQUENCE [LARGE SCALE GENOMIC DNA]</scope>
    <source>
        <strain evidence="2 3">CAIM 1508</strain>
    </source>
</reference>